<dbReference type="Proteomes" id="UP000078561">
    <property type="component" value="Unassembled WGS sequence"/>
</dbReference>
<feature type="compositionally biased region" description="Low complexity" evidence="10">
    <location>
        <begin position="479"/>
        <end position="490"/>
    </location>
</feature>
<dbReference type="InterPro" id="IPR001499">
    <property type="entry name" value="GPCR_STE3"/>
</dbReference>
<feature type="transmembrane region" description="Helical" evidence="11">
    <location>
        <begin position="29"/>
        <end position="47"/>
    </location>
</feature>
<keyword evidence="7 11" id="KW-0472">Membrane</keyword>
<gene>
    <name evidence="12" type="primary">ABSGL_08887.1 scaffold 10451</name>
</gene>
<keyword evidence="4 11" id="KW-0812">Transmembrane</keyword>
<evidence type="ECO:0000256" key="11">
    <source>
        <dbReference type="SAM" id="Phobius"/>
    </source>
</evidence>
<evidence type="ECO:0000256" key="2">
    <source>
        <dbReference type="ARBA" id="ARBA00011085"/>
    </source>
</evidence>
<keyword evidence="9" id="KW-0807">Transducer</keyword>
<dbReference type="GO" id="GO:0005886">
    <property type="term" value="C:plasma membrane"/>
    <property type="evidence" value="ECO:0007669"/>
    <property type="project" value="TreeGrafter"/>
</dbReference>
<feature type="transmembrane region" description="Helical" evidence="11">
    <location>
        <begin position="162"/>
        <end position="182"/>
    </location>
</feature>
<dbReference type="OrthoDB" id="10510305at2759"/>
<feature type="transmembrane region" description="Helical" evidence="11">
    <location>
        <begin position="6"/>
        <end position="22"/>
    </location>
</feature>
<name>A0A163L0B9_ABSGL</name>
<evidence type="ECO:0000256" key="8">
    <source>
        <dbReference type="ARBA" id="ARBA00023170"/>
    </source>
</evidence>
<feature type="transmembrane region" description="Helical" evidence="11">
    <location>
        <begin position="53"/>
        <end position="76"/>
    </location>
</feature>
<feature type="region of interest" description="Disordered" evidence="10">
    <location>
        <begin position="479"/>
        <end position="498"/>
    </location>
</feature>
<evidence type="ECO:0000256" key="1">
    <source>
        <dbReference type="ARBA" id="ARBA00004141"/>
    </source>
</evidence>
<keyword evidence="3" id="KW-0589">Pheromone response</keyword>
<evidence type="ECO:0000256" key="7">
    <source>
        <dbReference type="ARBA" id="ARBA00023136"/>
    </source>
</evidence>
<evidence type="ECO:0000313" key="13">
    <source>
        <dbReference type="Proteomes" id="UP000078561"/>
    </source>
</evidence>
<dbReference type="GO" id="GO:0000750">
    <property type="term" value="P:pheromone-dependent signal transduction involved in conjugation with cellular fusion"/>
    <property type="evidence" value="ECO:0007669"/>
    <property type="project" value="TreeGrafter"/>
</dbReference>
<evidence type="ECO:0000256" key="9">
    <source>
        <dbReference type="ARBA" id="ARBA00023224"/>
    </source>
</evidence>
<feature type="transmembrane region" description="Helical" evidence="11">
    <location>
        <begin position="223"/>
        <end position="243"/>
    </location>
</feature>
<organism evidence="12">
    <name type="scientific">Absidia glauca</name>
    <name type="common">Pin mould</name>
    <dbReference type="NCBI Taxonomy" id="4829"/>
    <lineage>
        <taxon>Eukaryota</taxon>
        <taxon>Fungi</taxon>
        <taxon>Fungi incertae sedis</taxon>
        <taxon>Mucoromycota</taxon>
        <taxon>Mucoromycotina</taxon>
        <taxon>Mucoromycetes</taxon>
        <taxon>Mucorales</taxon>
        <taxon>Cunninghamellaceae</taxon>
        <taxon>Absidia</taxon>
    </lineage>
</organism>
<dbReference type="PANTHER" id="PTHR28097">
    <property type="entry name" value="PHEROMONE A FACTOR RECEPTOR"/>
    <property type="match status" value="1"/>
</dbReference>
<reference evidence="12" key="1">
    <citation type="submission" date="2016-04" db="EMBL/GenBank/DDBJ databases">
        <authorList>
            <person name="Evans L.H."/>
            <person name="Alamgir A."/>
            <person name="Owens N."/>
            <person name="Weber N.D."/>
            <person name="Virtaneva K."/>
            <person name="Barbian K."/>
            <person name="Babar A."/>
            <person name="Rosenke K."/>
        </authorList>
    </citation>
    <scope>NUCLEOTIDE SEQUENCE [LARGE SCALE GENOMIC DNA]</scope>
    <source>
        <strain evidence="12">CBS 101.48</strain>
    </source>
</reference>
<keyword evidence="8" id="KW-0675">Receptor</keyword>
<feature type="transmembrane region" description="Helical" evidence="11">
    <location>
        <begin position="276"/>
        <end position="294"/>
    </location>
</feature>
<evidence type="ECO:0000256" key="3">
    <source>
        <dbReference type="ARBA" id="ARBA00022507"/>
    </source>
</evidence>
<dbReference type="InParanoid" id="A0A163L0B9"/>
<protein>
    <submittedName>
        <fullName evidence="12">Uncharacterized protein</fullName>
    </submittedName>
</protein>
<dbReference type="Pfam" id="PF02076">
    <property type="entry name" value="STE3"/>
    <property type="match status" value="1"/>
</dbReference>
<evidence type="ECO:0000256" key="10">
    <source>
        <dbReference type="SAM" id="MobiDB-lite"/>
    </source>
</evidence>
<feature type="transmembrane region" description="Helical" evidence="11">
    <location>
        <begin position="334"/>
        <end position="352"/>
    </location>
</feature>
<keyword evidence="5 11" id="KW-1133">Transmembrane helix</keyword>
<sequence>MTPLIFLAILSNVIPFVVHFRLGNRPGIFLTLMFLLYGILTSVNGIINRTLPIAQILLLPHFYWFCSVYDVLLPIIKVATSGCSLRLLAHLLDILKKTEAAQQHHTQQHYSTATILTTISTTLSTMMPSSTDNITTNRRRTWKRRLSDALNLTSLWYQDKKVLIWDILVIWIFPILHMVIVMTTDASYKGEGFFKVPIRYIVYSPATGCVPNKYSGVLASTIYYLYPIILISAGVCYTVLIGIKIIKLKSIFSSASSTVAARLTTEAGQNLNRPTFYRLFIFCCLYTLLSLAHIPNTVLNYMTVMGKKDIPWSERDFFDSKNGLILTMYTKVEVIVFIAYPLLSFTWALFFGTTQEAYTIYATIGRWIQRHCLRYQPRQADRTSDPCMNASFYQTAPSSPLLPLSLRSSTVSLVVPSKSSYAENCVKPPPQASLIKHRSSVYSPYADPNHTATRHTFSFLPSIPDRSCLFARHSIHSTTGTVSSRTTDTSGATLVNPP</sequence>
<accession>A0A163L0B9</accession>
<evidence type="ECO:0000256" key="5">
    <source>
        <dbReference type="ARBA" id="ARBA00022989"/>
    </source>
</evidence>
<comment type="similarity">
    <text evidence="2">Belongs to the G-protein coupled receptor 4 family.</text>
</comment>
<comment type="subcellular location">
    <subcellularLocation>
        <location evidence="1">Membrane</location>
        <topology evidence="1">Multi-pass membrane protein</topology>
    </subcellularLocation>
</comment>
<proteinExistence type="inferred from homology"/>
<dbReference type="EMBL" id="LT554032">
    <property type="protein sequence ID" value="SAM03070.1"/>
    <property type="molecule type" value="Genomic_DNA"/>
</dbReference>
<evidence type="ECO:0000256" key="4">
    <source>
        <dbReference type="ARBA" id="ARBA00022692"/>
    </source>
</evidence>
<dbReference type="GO" id="GO:0004932">
    <property type="term" value="F:mating-type factor pheromone receptor activity"/>
    <property type="evidence" value="ECO:0007669"/>
    <property type="project" value="InterPro"/>
</dbReference>
<evidence type="ECO:0000256" key="6">
    <source>
        <dbReference type="ARBA" id="ARBA00023040"/>
    </source>
</evidence>
<evidence type="ECO:0000313" key="12">
    <source>
        <dbReference type="EMBL" id="SAM03070.1"/>
    </source>
</evidence>
<keyword evidence="6" id="KW-0297">G-protein coupled receptor</keyword>
<dbReference type="PANTHER" id="PTHR28097:SF1">
    <property type="entry name" value="PHEROMONE A FACTOR RECEPTOR"/>
    <property type="match status" value="1"/>
</dbReference>
<keyword evidence="13" id="KW-1185">Reference proteome</keyword>
<dbReference type="AlphaFoldDB" id="A0A163L0B9"/>